<proteinExistence type="predicted"/>
<feature type="compositionally biased region" description="Basic and acidic residues" evidence="1">
    <location>
        <begin position="62"/>
        <end position="72"/>
    </location>
</feature>
<sequence>MYYLSLLLNLAQKDSTDANTPAALKFSNVFNSVKSYVPSLQAPATQETKPVPESNVEDEYDVIDKPNDDSKKSSASTSGAEVKRDLYL</sequence>
<evidence type="ECO:0000313" key="3">
    <source>
        <dbReference type="Proteomes" id="UP001385951"/>
    </source>
</evidence>
<evidence type="ECO:0000313" key="2">
    <source>
        <dbReference type="EMBL" id="KAK7677991.1"/>
    </source>
</evidence>
<keyword evidence="3" id="KW-1185">Reference proteome</keyword>
<dbReference type="AlphaFoldDB" id="A0AAW0FCA0"/>
<reference evidence="2 3" key="1">
    <citation type="submission" date="2022-09" db="EMBL/GenBank/DDBJ databases">
        <authorList>
            <person name="Palmer J.M."/>
        </authorList>
    </citation>
    <scope>NUCLEOTIDE SEQUENCE [LARGE SCALE GENOMIC DNA]</scope>
    <source>
        <strain evidence="2 3">DSM 7382</strain>
    </source>
</reference>
<comment type="caution">
    <text evidence="2">The sequence shown here is derived from an EMBL/GenBank/DDBJ whole genome shotgun (WGS) entry which is preliminary data.</text>
</comment>
<feature type="region of interest" description="Disordered" evidence="1">
    <location>
        <begin position="41"/>
        <end position="88"/>
    </location>
</feature>
<name>A0AAW0FCA0_9APHY</name>
<dbReference type="Proteomes" id="UP001385951">
    <property type="component" value="Unassembled WGS sequence"/>
</dbReference>
<organism evidence="2 3">
    <name type="scientific">Cerrena zonata</name>
    <dbReference type="NCBI Taxonomy" id="2478898"/>
    <lineage>
        <taxon>Eukaryota</taxon>
        <taxon>Fungi</taxon>
        <taxon>Dikarya</taxon>
        <taxon>Basidiomycota</taxon>
        <taxon>Agaricomycotina</taxon>
        <taxon>Agaricomycetes</taxon>
        <taxon>Polyporales</taxon>
        <taxon>Cerrenaceae</taxon>
        <taxon>Cerrena</taxon>
    </lineage>
</organism>
<evidence type="ECO:0000256" key="1">
    <source>
        <dbReference type="SAM" id="MobiDB-lite"/>
    </source>
</evidence>
<accession>A0AAW0FCA0</accession>
<protein>
    <submittedName>
        <fullName evidence="2">Uncharacterized protein</fullName>
    </submittedName>
</protein>
<gene>
    <name evidence="2" type="ORF">QCA50_019073</name>
</gene>
<dbReference type="EMBL" id="JASBNA010000079">
    <property type="protein sequence ID" value="KAK7677991.1"/>
    <property type="molecule type" value="Genomic_DNA"/>
</dbReference>